<reference evidence="10" key="1">
    <citation type="journal article" date="2019" name="Int. J. Syst. Evol. Microbiol.">
        <title>The Global Catalogue of Microorganisms (GCM) 10K type strain sequencing project: providing services to taxonomists for standard genome sequencing and annotation.</title>
        <authorList>
            <consortium name="The Broad Institute Genomics Platform"/>
            <consortium name="The Broad Institute Genome Sequencing Center for Infectious Disease"/>
            <person name="Wu L."/>
            <person name="Ma J."/>
        </authorList>
    </citation>
    <scope>NUCLEOTIDE SEQUENCE [LARGE SCALE GENOMIC DNA]</scope>
    <source>
        <strain evidence="10">JCM 18409</strain>
    </source>
</reference>
<keyword evidence="10" id="KW-1185">Reference proteome</keyword>
<feature type="transmembrane region" description="Helical" evidence="7">
    <location>
        <begin position="562"/>
        <end position="583"/>
    </location>
</feature>
<evidence type="ECO:0000256" key="1">
    <source>
        <dbReference type="ARBA" id="ARBA00004651"/>
    </source>
</evidence>
<keyword evidence="4 7" id="KW-0812">Transmembrane</keyword>
<gene>
    <name evidence="9" type="ORF">GCM10023335_71500</name>
</gene>
<dbReference type="InterPro" id="IPR050545">
    <property type="entry name" value="Mycobact_MmpL"/>
</dbReference>
<evidence type="ECO:0000256" key="6">
    <source>
        <dbReference type="ARBA" id="ARBA00023136"/>
    </source>
</evidence>
<proteinExistence type="inferred from homology"/>
<comment type="caution">
    <text evidence="9">The sequence shown here is derived from an EMBL/GenBank/DDBJ whole genome shotgun (WGS) entry which is preliminary data.</text>
</comment>
<keyword evidence="5 7" id="KW-1133">Transmembrane helix</keyword>
<feature type="transmembrane region" description="Helical" evidence="7">
    <location>
        <begin position="685"/>
        <end position="706"/>
    </location>
</feature>
<evidence type="ECO:0000259" key="8">
    <source>
        <dbReference type="PROSITE" id="PS50156"/>
    </source>
</evidence>
<dbReference type="Pfam" id="PF03176">
    <property type="entry name" value="MMPL"/>
    <property type="match status" value="2"/>
</dbReference>
<organism evidence="9 10">
    <name type="scientific">Streptomyces siamensis</name>
    <dbReference type="NCBI Taxonomy" id="1274986"/>
    <lineage>
        <taxon>Bacteria</taxon>
        <taxon>Bacillati</taxon>
        <taxon>Actinomycetota</taxon>
        <taxon>Actinomycetes</taxon>
        <taxon>Kitasatosporales</taxon>
        <taxon>Streptomycetaceae</taxon>
        <taxon>Streptomyces</taxon>
    </lineage>
</organism>
<dbReference type="Proteomes" id="UP001501759">
    <property type="component" value="Unassembled WGS sequence"/>
</dbReference>
<evidence type="ECO:0000313" key="10">
    <source>
        <dbReference type="Proteomes" id="UP001501759"/>
    </source>
</evidence>
<dbReference type="InterPro" id="IPR004869">
    <property type="entry name" value="MMPL_dom"/>
</dbReference>
<dbReference type="RefSeq" id="WP_345656954.1">
    <property type="nucleotide sequence ID" value="NZ_BAABKB010000033.1"/>
</dbReference>
<dbReference type="EMBL" id="BAABKB010000033">
    <property type="protein sequence ID" value="GAA5030756.1"/>
    <property type="molecule type" value="Genomic_DNA"/>
</dbReference>
<dbReference type="PROSITE" id="PS50156">
    <property type="entry name" value="SSD"/>
    <property type="match status" value="1"/>
</dbReference>
<feature type="transmembrane region" description="Helical" evidence="7">
    <location>
        <begin position="306"/>
        <end position="331"/>
    </location>
</feature>
<dbReference type="Gene3D" id="1.20.1640.10">
    <property type="entry name" value="Multidrug efflux transporter AcrB transmembrane domain"/>
    <property type="match status" value="2"/>
</dbReference>
<feature type="transmembrane region" description="Helical" evidence="7">
    <location>
        <begin position="375"/>
        <end position="395"/>
    </location>
</feature>
<dbReference type="SUPFAM" id="SSF82866">
    <property type="entry name" value="Multidrug efflux transporter AcrB transmembrane domain"/>
    <property type="match status" value="2"/>
</dbReference>
<keyword evidence="3" id="KW-1003">Cell membrane</keyword>
<comment type="similarity">
    <text evidence="2">Belongs to the resistance-nodulation-cell division (RND) (TC 2.A.6) family. MmpL subfamily.</text>
</comment>
<evidence type="ECO:0000256" key="7">
    <source>
        <dbReference type="SAM" id="Phobius"/>
    </source>
</evidence>
<comment type="subcellular location">
    <subcellularLocation>
        <location evidence="1">Cell membrane</location>
        <topology evidence="1">Multi-pass membrane protein</topology>
    </subcellularLocation>
</comment>
<evidence type="ECO:0000256" key="4">
    <source>
        <dbReference type="ARBA" id="ARBA00022692"/>
    </source>
</evidence>
<dbReference type="PANTHER" id="PTHR33406">
    <property type="entry name" value="MEMBRANE PROTEIN MJ1562-RELATED"/>
    <property type="match status" value="1"/>
</dbReference>
<dbReference type="PANTHER" id="PTHR33406:SF11">
    <property type="entry name" value="MEMBRANE PROTEIN SCO6666-RELATED"/>
    <property type="match status" value="1"/>
</dbReference>
<feature type="transmembrane region" description="Helical" evidence="7">
    <location>
        <begin position="646"/>
        <end position="665"/>
    </location>
</feature>
<feature type="transmembrane region" description="Helical" evidence="7">
    <location>
        <begin position="595"/>
        <end position="614"/>
    </location>
</feature>
<feature type="transmembrane region" description="Helical" evidence="7">
    <location>
        <begin position="204"/>
        <end position="222"/>
    </location>
</feature>
<keyword evidence="6 7" id="KW-0472">Membrane</keyword>
<name>A0ABP9JI97_9ACTN</name>
<feature type="domain" description="SSD" evidence="8">
    <location>
        <begin position="197"/>
        <end position="329"/>
    </location>
</feature>
<feature type="transmembrane region" description="Helical" evidence="7">
    <location>
        <begin position="234"/>
        <end position="254"/>
    </location>
</feature>
<evidence type="ECO:0000256" key="3">
    <source>
        <dbReference type="ARBA" id="ARBA00022475"/>
    </source>
</evidence>
<evidence type="ECO:0000313" key="9">
    <source>
        <dbReference type="EMBL" id="GAA5030756.1"/>
    </source>
</evidence>
<protein>
    <submittedName>
        <fullName evidence="9">MMPL family transporter</fullName>
    </submittedName>
</protein>
<sequence>MATFLYRVGRFAFRHRYGVVVAWIALLVLGGLGASAATPPTPSSFSMPGTEAQRAVDLLKERFPDARADSATARVVFKAPGGHKVTEPGTRAAIEKTLAAVKRSSAQVAGVADPFRAGTVSEDRSTAFAPVTYKVGAAALNETAKDALLSTVQKARTDGLTVEVGGSAVQQDEEDSGAEIMGIAIAAVVLVLTFGSLVAAGLPLLTALLGVGIGVSTISALAHTLDLGDTTSTLAMMLGLAVGIDYALFIVTRYRTELAEGRDREEAAGRATGTAGSAVVFAGLTVVIALAALSVVGIPVLTKMGLAAAGTVALAVIVALTLLPALLAIAGKRIIGRRGRRALAKQAGHRAPAKQAGGGSTVGARWARFVLRRPVAVLVASVIGLGALAVPAASLKLGLPDEGAMPTASTQRKAYDLISEGFGPGLNGPLTVVVDAHRGHHADAAARQVRSTVRDLDGVATVGRATFNPAHDTAVITVVPSTKPGSAKTENLVHRIRHVGTELSDATGAPVLVTGQTGMKVDFSTKINGALLPYLGITVGLAFLLLMLVFRSVLVPLKAALGFLLSIGAALGTVVAVFQWGWLSDALGVEQTGPIASTMPIFMVGIVFGLAMDYEVFLVTRMREAHASGQTAREAVVAGFHHGGRVVTAAAVIMTVVFGSFIASGEDSVKMIGLGLAVAVLLDAFVVRMAIVPAVLALLGEAAWWLPAWLRRVLPDVDVEGRKLDGASENAGPTVVTCLPEQDRYNESVRR</sequence>
<feature type="transmembrane region" description="Helical" evidence="7">
    <location>
        <begin position="180"/>
        <end position="199"/>
    </location>
</feature>
<feature type="transmembrane region" description="Helical" evidence="7">
    <location>
        <begin position="531"/>
        <end position="550"/>
    </location>
</feature>
<feature type="transmembrane region" description="Helical" evidence="7">
    <location>
        <begin position="275"/>
        <end position="300"/>
    </location>
</feature>
<evidence type="ECO:0000256" key="2">
    <source>
        <dbReference type="ARBA" id="ARBA00010157"/>
    </source>
</evidence>
<accession>A0ABP9JI97</accession>
<dbReference type="InterPro" id="IPR000731">
    <property type="entry name" value="SSD"/>
</dbReference>
<evidence type="ECO:0000256" key="5">
    <source>
        <dbReference type="ARBA" id="ARBA00022989"/>
    </source>
</evidence>